<name>A0A410RNP4_CORCK</name>
<accession>A0A410RNP4</accession>
<dbReference type="InterPro" id="IPR052042">
    <property type="entry name" value="Tail_sheath_structural"/>
</dbReference>
<organism evidence="1 2">
    <name type="scientific">Corallococcus coralloides</name>
    <name type="common">Myxococcus coralloides</name>
    <dbReference type="NCBI Taxonomy" id="184914"/>
    <lineage>
        <taxon>Bacteria</taxon>
        <taxon>Pseudomonadati</taxon>
        <taxon>Myxococcota</taxon>
        <taxon>Myxococcia</taxon>
        <taxon>Myxococcales</taxon>
        <taxon>Cystobacterineae</taxon>
        <taxon>Myxococcaceae</taxon>
        <taxon>Corallococcus</taxon>
    </lineage>
</organism>
<evidence type="ECO:0000313" key="2">
    <source>
        <dbReference type="Proteomes" id="UP000288758"/>
    </source>
</evidence>
<dbReference type="Proteomes" id="UP000288758">
    <property type="component" value="Chromosome"/>
</dbReference>
<dbReference type="RefSeq" id="WP_128795591.1">
    <property type="nucleotide sequence ID" value="NZ_CP034669.1"/>
</dbReference>
<dbReference type="Gene3D" id="3.40.50.11780">
    <property type="match status" value="2"/>
</dbReference>
<evidence type="ECO:0000313" key="1">
    <source>
        <dbReference type="EMBL" id="QAT83438.1"/>
    </source>
</evidence>
<dbReference type="PANTHER" id="PTHR35861:SF1">
    <property type="entry name" value="PHAGE TAIL SHEATH PROTEIN"/>
    <property type="match status" value="1"/>
</dbReference>
<dbReference type="AlphaFoldDB" id="A0A410RNP4"/>
<dbReference type="PANTHER" id="PTHR35861">
    <property type="match status" value="1"/>
</dbReference>
<protein>
    <submittedName>
        <fullName evidence="1">Putative phage tail sheath protein</fullName>
    </submittedName>
</protein>
<sequence length="738" mass="76813">MSRELLSSKIVVEEEEPQVRGIPSAPTSVAGAVGIAERGPIGQAVLCTSFGEYQSTFGGFTPDSDLALAAMGFFEQGGTNLWVVRTAHYEDASIPESHTATRAAAALTTGGGPTPAAVRGTLRPPFTLADGRRLGVSVNGAEAADVVFSGAAASVSAGRPGPYDLTAGQPLRVRVDDSRDVFIPFAEGDFADMGQATAQEVAAVLNAGLVGGRALVEEGVLRIASDTQGAASRLEVGDAVAGDVFGFALGPQVGSGNVQSLRAVELAEVRALVEAAVAGVRVAPTSLGALQLLTQSTGPGASLRVQGDAGSGLGLDAMLHTGDASGAIDVLHLEAKDAGAYANRLEVEVRPATNGAPDTFDVLILEDGTYRESFPNLSSAEDDARYVERVLNDERTGSSYVRAFMVQPGAFPDEQTVALAGGADGLVGLDDTDFIGSEAGGTGLYALDEVQDLALLLVPGRATPAVHNAMVRYCEVARGGLVFAILDSPAGYRATDMVSYVSQEAALEGLSEHAAIYWPRVKVLNPSRGVFGNVAQLVVPPSGIIAGVFARNDGARPGGVYEAPAGIEAGRMFGVLGFESAECLDEKKRDIVYPRRINPLTTGTGQPRYIDGSRTLKAGGNFPFVAERRGVSFIERSLKAGLQFARHRNNTEGLRAQVRRSIATFILAQMKNGAFRSQEPAKAFFVDVSDALNPASVVFAGKLVARIGLATNKPAEFLVLRIAQDTRALEAELASAGL</sequence>
<reference evidence="1 2" key="1">
    <citation type="submission" date="2018-12" db="EMBL/GenBank/DDBJ databases">
        <title>Complete Genome Sequence of the Corallopyronin A producing Myxobacterium Corallococcus coralloides B035.</title>
        <authorList>
            <person name="Bouhired S.M."/>
            <person name="Rupp O."/>
            <person name="Blom J."/>
            <person name="Schaeberle T.F."/>
            <person name="Kehraus S."/>
            <person name="Schiefer A."/>
            <person name="Pfarr K."/>
            <person name="Goesmann A."/>
            <person name="Hoerauf A."/>
            <person name="Koenig G.M."/>
        </authorList>
    </citation>
    <scope>NUCLEOTIDE SEQUENCE [LARGE SCALE GENOMIC DNA]</scope>
    <source>
        <strain evidence="1 2">B035</strain>
    </source>
</reference>
<gene>
    <name evidence="1" type="ORF">EJ065_1840</name>
</gene>
<dbReference type="EMBL" id="CP034669">
    <property type="protein sequence ID" value="QAT83438.1"/>
    <property type="molecule type" value="Genomic_DNA"/>
</dbReference>
<proteinExistence type="predicted"/>